<protein>
    <recommendedName>
        <fullName evidence="3">Lysine N-acyltransferase MbtK</fullName>
    </recommendedName>
    <alternativeName>
        <fullName evidence="4">Mycobactin synthase protein K</fullName>
    </alternativeName>
</protein>
<evidence type="ECO:0000256" key="3">
    <source>
        <dbReference type="ARBA" id="ARBA00020586"/>
    </source>
</evidence>
<dbReference type="EMBL" id="JAIXCQ010000002">
    <property type="protein sequence ID" value="MCA5892705.1"/>
    <property type="molecule type" value="Genomic_DNA"/>
</dbReference>
<dbReference type="InterPro" id="IPR019432">
    <property type="entry name" value="Acyltransferase_MbtK/IucB-like"/>
</dbReference>
<dbReference type="PANTHER" id="PTHR31438">
    <property type="entry name" value="LYSINE N-ACYLTRANSFERASE C17G9.06C-RELATED"/>
    <property type="match status" value="1"/>
</dbReference>
<accession>A0ABS7ZCC9</accession>
<keyword evidence="8" id="KW-1185">Reference proteome</keyword>
<proteinExistence type="predicted"/>
<organism evidence="7 8">
    <name type="scientific">Isoptericola luteus</name>
    <dbReference type="NCBI Taxonomy" id="2879484"/>
    <lineage>
        <taxon>Bacteria</taxon>
        <taxon>Bacillati</taxon>
        <taxon>Actinomycetota</taxon>
        <taxon>Actinomycetes</taxon>
        <taxon>Micrococcales</taxon>
        <taxon>Promicromonosporaceae</taxon>
        <taxon>Isoptericola</taxon>
    </lineage>
</organism>
<dbReference type="Pfam" id="PF13523">
    <property type="entry name" value="Acetyltransf_8"/>
    <property type="match status" value="1"/>
</dbReference>
<evidence type="ECO:0000256" key="1">
    <source>
        <dbReference type="ARBA" id="ARBA00003818"/>
    </source>
</evidence>
<name>A0ABS7ZCC9_9MICO</name>
<dbReference type="RefSeq" id="WP_225564462.1">
    <property type="nucleotide sequence ID" value="NZ_JAIXCQ010000002.1"/>
</dbReference>
<feature type="domain" description="Acyltransferase MbtK/IucB-like conserved" evidence="6">
    <location>
        <begin position="59"/>
        <end position="107"/>
    </location>
</feature>
<comment type="pathway">
    <text evidence="2">Siderophore biosynthesis; mycobactin biosynthesis.</text>
</comment>
<evidence type="ECO:0000256" key="4">
    <source>
        <dbReference type="ARBA" id="ARBA00031122"/>
    </source>
</evidence>
<dbReference type="InterPro" id="IPR016181">
    <property type="entry name" value="Acyl_CoA_acyltransferase"/>
</dbReference>
<dbReference type="Gene3D" id="3.40.630.30">
    <property type="match status" value="1"/>
</dbReference>
<dbReference type="SUPFAM" id="SSF55729">
    <property type="entry name" value="Acyl-CoA N-acyltransferases (Nat)"/>
    <property type="match status" value="1"/>
</dbReference>
<evidence type="ECO:0000259" key="6">
    <source>
        <dbReference type="SMART" id="SM01006"/>
    </source>
</evidence>
<feature type="region of interest" description="Disordered" evidence="5">
    <location>
        <begin position="1"/>
        <end position="43"/>
    </location>
</feature>
<reference evidence="7 8" key="1">
    <citation type="submission" date="2021-09" db="EMBL/GenBank/DDBJ databases">
        <title>Isoptericola luteus sp. nov., a novel bacterium isolated from Harbin, the capital city of Heilongjiang province.</title>
        <authorList>
            <person name="Li J."/>
        </authorList>
    </citation>
    <scope>NUCLEOTIDE SEQUENCE [LARGE SCALE GENOMIC DNA]</scope>
    <source>
        <strain evidence="7 8">NEAU-Y5</strain>
    </source>
</reference>
<evidence type="ECO:0000313" key="8">
    <source>
        <dbReference type="Proteomes" id="UP001319870"/>
    </source>
</evidence>
<evidence type="ECO:0000256" key="5">
    <source>
        <dbReference type="SAM" id="MobiDB-lite"/>
    </source>
</evidence>
<dbReference type="PANTHER" id="PTHR31438:SF1">
    <property type="entry name" value="LYSINE N-ACYLTRANSFERASE C17G9.06C-RELATED"/>
    <property type="match status" value="1"/>
</dbReference>
<comment type="function">
    <text evidence="1">Acyltransferase required for the direct transfer of medium- to long-chain fatty acyl moieties from a carrier protein (MbtL) on to the epsilon-amino group of lysine residue in the mycobactin core.</text>
</comment>
<comment type="caution">
    <text evidence="7">The sequence shown here is derived from an EMBL/GenBank/DDBJ whole genome shotgun (WGS) entry which is preliminary data.</text>
</comment>
<dbReference type="Proteomes" id="UP001319870">
    <property type="component" value="Unassembled WGS sequence"/>
</dbReference>
<sequence length="249" mass="26579">MTTSPAPGPTTTDRTTTDRTPADRATPPRTSPSDRLLHGRRGQEVWRRELPGAGKVTAHVVDPDGDLDVLHAWVTARHAGFWGLADLDREELRATYAFVDALPTHEAYLLRWDGEPVALVQLYHPEDDPVAAAYEVREGDLGLHFFKGGDGPAAAHGVEPWSVVGPAALGFALAAPGTRRLVVEPDARNRAAVARMVAFGFEPAGTVRFTSPHGPKEAVLAFCGRERGLEIAATHAASTATAGATERTS</sequence>
<gene>
    <name evidence="7" type="ORF">LEP48_04960</name>
</gene>
<evidence type="ECO:0000256" key="2">
    <source>
        <dbReference type="ARBA" id="ARBA00005102"/>
    </source>
</evidence>
<evidence type="ECO:0000313" key="7">
    <source>
        <dbReference type="EMBL" id="MCA5892705.1"/>
    </source>
</evidence>
<dbReference type="SMART" id="SM01006">
    <property type="entry name" value="AlcB"/>
    <property type="match status" value="1"/>
</dbReference>